<keyword evidence="2" id="KW-1185">Reference proteome</keyword>
<organism evidence="1 2">
    <name type="scientific">Rhododendron griersonianum</name>
    <dbReference type="NCBI Taxonomy" id="479676"/>
    <lineage>
        <taxon>Eukaryota</taxon>
        <taxon>Viridiplantae</taxon>
        <taxon>Streptophyta</taxon>
        <taxon>Embryophyta</taxon>
        <taxon>Tracheophyta</taxon>
        <taxon>Spermatophyta</taxon>
        <taxon>Magnoliopsida</taxon>
        <taxon>eudicotyledons</taxon>
        <taxon>Gunneridae</taxon>
        <taxon>Pentapetalae</taxon>
        <taxon>asterids</taxon>
        <taxon>Ericales</taxon>
        <taxon>Ericaceae</taxon>
        <taxon>Ericoideae</taxon>
        <taxon>Rhodoreae</taxon>
        <taxon>Rhododendron</taxon>
    </lineage>
</organism>
<dbReference type="Proteomes" id="UP000823749">
    <property type="component" value="Chromosome 11"/>
</dbReference>
<dbReference type="AlphaFoldDB" id="A0AAV6I7Y1"/>
<comment type="caution">
    <text evidence="1">The sequence shown here is derived from an EMBL/GenBank/DDBJ whole genome shotgun (WGS) entry which is preliminary data.</text>
</comment>
<evidence type="ECO:0008006" key="3">
    <source>
        <dbReference type="Google" id="ProtNLM"/>
    </source>
</evidence>
<protein>
    <recommendedName>
        <fullName evidence="3">Secreted protein</fullName>
    </recommendedName>
</protein>
<reference evidence="1" key="1">
    <citation type="submission" date="2020-08" db="EMBL/GenBank/DDBJ databases">
        <title>Plant Genome Project.</title>
        <authorList>
            <person name="Zhang R.-G."/>
        </authorList>
    </citation>
    <scope>NUCLEOTIDE SEQUENCE</scope>
    <source>
        <strain evidence="1">WSP0</strain>
        <tissue evidence="1">Leaf</tissue>
    </source>
</reference>
<sequence length="104" mass="11051">MVLLRYLPPLPHHIITAATLCIIAATTPPPHAAAAVPSDQNPTIAPPLRHRCPFFSTAPLLPNRHPLVPLASSVCISATSRCFSSASTPLLLLLYFTTADPPLP</sequence>
<evidence type="ECO:0000313" key="2">
    <source>
        <dbReference type="Proteomes" id="UP000823749"/>
    </source>
</evidence>
<proteinExistence type="predicted"/>
<name>A0AAV6I7Y1_9ERIC</name>
<accession>A0AAV6I7Y1</accession>
<dbReference type="EMBL" id="JACTNZ010000011">
    <property type="protein sequence ID" value="KAG5524802.1"/>
    <property type="molecule type" value="Genomic_DNA"/>
</dbReference>
<gene>
    <name evidence="1" type="ORF">RHGRI_031459</name>
</gene>
<evidence type="ECO:0000313" key="1">
    <source>
        <dbReference type="EMBL" id="KAG5524802.1"/>
    </source>
</evidence>